<gene>
    <name evidence="1" type="ordered locus">cce_4783</name>
</gene>
<dbReference type="EMBL" id="CP000807">
    <property type="protein sequence ID" value="ACB54131.1"/>
    <property type="molecule type" value="Genomic_DNA"/>
</dbReference>
<reference evidence="1 2" key="1">
    <citation type="journal article" date="2008" name="Proc. Natl. Acad. Sci. U.S.A.">
        <title>The genome of Cyanothece 51142, a unicellular diazotrophic cyanobacterium important in the marine nitrogen cycle.</title>
        <authorList>
            <person name="Welsh E.A."/>
            <person name="Liberton M."/>
            <person name="Stoeckel J."/>
            <person name="Loh T."/>
            <person name="Elvitigala T."/>
            <person name="Wang C."/>
            <person name="Wollam A."/>
            <person name="Fulton R.S."/>
            <person name="Clifton S.W."/>
            <person name="Jacobs J.M."/>
            <person name="Aurora R."/>
            <person name="Ghosh B.K."/>
            <person name="Sherman L.A."/>
            <person name="Smith R.D."/>
            <person name="Wilson R.K."/>
            <person name="Pakrasi H.B."/>
        </authorList>
    </citation>
    <scope>NUCLEOTIDE SEQUENCE [LARGE SCALE GENOMIC DNA]</scope>
    <source>
        <strain evidence="2">ATCC 51142 / BH68</strain>
    </source>
</reference>
<organism evidence="1 2">
    <name type="scientific">Crocosphaera subtropica (strain ATCC 51142 / BH68)</name>
    <name type="common">Cyanothece sp. (strain ATCC 51142)</name>
    <dbReference type="NCBI Taxonomy" id="43989"/>
    <lineage>
        <taxon>Bacteria</taxon>
        <taxon>Bacillati</taxon>
        <taxon>Cyanobacteriota</taxon>
        <taxon>Cyanophyceae</taxon>
        <taxon>Oscillatoriophycideae</taxon>
        <taxon>Chroococcales</taxon>
        <taxon>Aphanothecaceae</taxon>
        <taxon>Crocosphaera</taxon>
        <taxon>Crocosphaera subtropica</taxon>
    </lineage>
</organism>
<dbReference type="KEGG" id="cyt:cce_4783"/>
<protein>
    <submittedName>
        <fullName evidence="1">Uncharacterized protein</fullName>
    </submittedName>
</protein>
<proteinExistence type="predicted"/>
<evidence type="ECO:0000313" key="1">
    <source>
        <dbReference type="EMBL" id="ACB54131.1"/>
    </source>
</evidence>
<dbReference type="STRING" id="43989.cce_4783"/>
<dbReference type="RefSeq" id="WP_009547945.1">
    <property type="nucleotide sequence ID" value="NC_010547.1"/>
</dbReference>
<name>B1X1X0_CROS5</name>
<dbReference type="AlphaFoldDB" id="B1X1X0"/>
<dbReference type="Proteomes" id="UP000001203">
    <property type="component" value="Chromosome linear"/>
</dbReference>
<dbReference type="HOGENOM" id="CLU_2259086_0_0_3"/>
<evidence type="ECO:0000313" key="2">
    <source>
        <dbReference type="Proteomes" id="UP000001203"/>
    </source>
</evidence>
<sequence length="103" mass="11739">MIPIDGKIVNILPGSNGRGLQFKQQTHFEIIISDFPKDKEVTKELIIEIYHGLQDLRDAGAESIHVYKPHPVSKYRTGDTICWLAPKCCSFYFGKDEIAFNIE</sequence>
<accession>B1X1X0</accession>
<keyword evidence="2" id="KW-1185">Reference proteome</keyword>